<sequence length="125" mass="14388">MKKKIKLSYEVSLALFKDDVDLESSDSFFKIMGDDVVKLTLPTSIMHRLFRLGQAYGIKHLRFLESECKLIVGVAELSQFVGDLKKVLKLINDEVLHVYINRILDEISKPSNKRRHIAISTGNYY</sequence>
<name>A0A0J1GML5_9GAMM</name>
<accession>A0A0J1GML5</accession>
<dbReference type="Proteomes" id="UP000036426">
    <property type="component" value="Unassembled WGS sequence"/>
</dbReference>
<evidence type="ECO:0000313" key="1">
    <source>
        <dbReference type="EMBL" id="KLV00846.1"/>
    </source>
</evidence>
<comment type="caution">
    <text evidence="1">The sequence shown here is derived from an EMBL/GenBank/DDBJ whole genome shotgun (WGS) entry which is preliminary data.</text>
</comment>
<protein>
    <submittedName>
        <fullName evidence="1">Uncharacterized protein</fullName>
    </submittedName>
</protein>
<evidence type="ECO:0000313" key="2">
    <source>
        <dbReference type="Proteomes" id="UP000036426"/>
    </source>
</evidence>
<dbReference type="AlphaFoldDB" id="A0A0J1GML5"/>
<proteinExistence type="predicted"/>
<organism evidence="1 2">
    <name type="scientific">Photobacterium aphoticum</name>
    <dbReference type="NCBI Taxonomy" id="754436"/>
    <lineage>
        <taxon>Bacteria</taxon>
        <taxon>Pseudomonadati</taxon>
        <taxon>Pseudomonadota</taxon>
        <taxon>Gammaproteobacteria</taxon>
        <taxon>Vibrionales</taxon>
        <taxon>Vibrionaceae</taxon>
        <taxon>Photobacterium</taxon>
    </lineage>
</organism>
<keyword evidence="2" id="KW-1185">Reference proteome</keyword>
<dbReference type="EMBL" id="LDOV01000019">
    <property type="protein sequence ID" value="KLV00846.1"/>
    <property type="molecule type" value="Genomic_DNA"/>
</dbReference>
<dbReference type="RefSeq" id="WP_047874369.1">
    <property type="nucleotide sequence ID" value="NZ_BMYC01000012.1"/>
</dbReference>
<dbReference type="PATRIC" id="fig|754436.4.peg.2232"/>
<gene>
    <name evidence="1" type="ORF">ABT58_10525</name>
</gene>
<reference evidence="1 2" key="1">
    <citation type="submission" date="2015-05" db="EMBL/GenBank/DDBJ databases">
        <title>Photobacterium galathea sp. nov.</title>
        <authorList>
            <person name="Machado H."/>
            <person name="Gram L."/>
        </authorList>
    </citation>
    <scope>NUCLEOTIDE SEQUENCE [LARGE SCALE GENOMIC DNA]</scope>
    <source>
        <strain evidence="1 2">DSM 25995</strain>
    </source>
</reference>